<dbReference type="PANTHER" id="PTHR37419">
    <property type="entry name" value="SERINE/THREONINE-PROTEIN KINASE TOXIN HIPA"/>
    <property type="match status" value="1"/>
</dbReference>
<protein>
    <submittedName>
        <fullName evidence="5">Type II toxin-antitoxin system HipA family toxin</fullName>
    </submittedName>
</protein>
<evidence type="ECO:0000256" key="3">
    <source>
        <dbReference type="ARBA" id="ARBA00022777"/>
    </source>
</evidence>
<dbReference type="GO" id="GO:0005829">
    <property type="term" value="C:cytosol"/>
    <property type="evidence" value="ECO:0007669"/>
    <property type="project" value="TreeGrafter"/>
</dbReference>
<dbReference type="EMBL" id="RMBX01000011">
    <property type="protein sequence ID" value="RPD39447.1"/>
    <property type="molecule type" value="Genomic_DNA"/>
</dbReference>
<comment type="caution">
    <text evidence="5">The sequence shown here is derived from an EMBL/GenBank/DDBJ whole genome shotgun (WGS) entry which is preliminary data.</text>
</comment>
<dbReference type="OrthoDB" id="9805913at2"/>
<dbReference type="InterPro" id="IPR052028">
    <property type="entry name" value="HipA_Ser/Thr_kinase"/>
</dbReference>
<keyword evidence="6" id="KW-1185">Reference proteome</keyword>
<dbReference type="RefSeq" id="WP_120518091.1">
    <property type="nucleotide sequence ID" value="NZ_QXZY01000011.1"/>
</dbReference>
<organism evidence="5 6">
    <name type="scientific">Chitinophaga barathri</name>
    <dbReference type="NCBI Taxonomy" id="1647451"/>
    <lineage>
        <taxon>Bacteria</taxon>
        <taxon>Pseudomonadati</taxon>
        <taxon>Bacteroidota</taxon>
        <taxon>Chitinophagia</taxon>
        <taxon>Chitinophagales</taxon>
        <taxon>Chitinophagaceae</taxon>
        <taxon>Chitinophaga</taxon>
    </lineage>
</organism>
<evidence type="ECO:0000256" key="2">
    <source>
        <dbReference type="ARBA" id="ARBA00022679"/>
    </source>
</evidence>
<name>A0A3N4MD17_9BACT</name>
<keyword evidence="3" id="KW-0418">Kinase</keyword>
<dbReference type="Pfam" id="PF07804">
    <property type="entry name" value="HipA_C"/>
    <property type="match status" value="1"/>
</dbReference>
<evidence type="ECO:0000313" key="5">
    <source>
        <dbReference type="EMBL" id="RPD39447.1"/>
    </source>
</evidence>
<gene>
    <name evidence="5" type="ORF">EG028_20210</name>
</gene>
<sequence length="423" mass="47610">MAKATSNSKQIYVYADWQELAGARFMGLLKAESVRGKEVFSFSYEPEWLEAGPALLIDPDLQLFSGPQYTSEEKPNFGLFTDSSPDRWGRVLMERREALIAREEGRRTRALMESDYLLGVHDLYRMGALRFKLDPDGPFLDNNAAMAAPPITSLRSLEEASLALENDDAVEDPAFAQWLNLLMSPGSSLGGARPKASVTDPDGHLWIAKFPSRRDDRNIGAWEQVVNMLAVRSGLNVAESTARRFSQDQHTFLSKRFDRTVGGDRIHFASAMTLLGQTDGADAAAQVSYLQLAEFIVRHGAAPDADLEELWRRIVFYICVSNSDDHLRNHGFLLTPRGWRLSPAYDVNPIPNATGLNLNISDHNNELDVDLAREVADRFRVQEKKREEIIRQVSETVTHWREVATGIGISRSEMERMQNCFFS</sequence>
<accession>A0A3N4MD17</accession>
<comment type="similarity">
    <text evidence="1">Belongs to the HipA Ser/Thr kinase family.</text>
</comment>
<evidence type="ECO:0000259" key="4">
    <source>
        <dbReference type="Pfam" id="PF07804"/>
    </source>
</evidence>
<evidence type="ECO:0000313" key="6">
    <source>
        <dbReference type="Proteomes" id="UP000279089"/>
    </source>
</evidence>
<dbReference type="GO" id="GO:0004674">
    <property type="term" value="F:protein serine/threonine kinase activity"/>
    <property type="evidence" value="ECO:0007669"/>
    <property type="project" value="TreeGrafter"/>
</dbReference>
<dbReference type="AlphaFoldDB" id="A0A3N4MD17"/>
<dbReference type="Proteomes" id="UP000279089">
    <property type="component" value="Unassembled WGS sequence"/>
</dbReference>
<proteinExistence type="inferred from homology"/>
<dbReference type="InterPro" id="IPR012893">
    <property type="entry name" value="HipA-like_C"/>
</dbReference>
<reference evidence="6" key="1">
    <citation type="submission" date="2018-11" db="EMBL/GenBank/DDBJ databases">
        <title>Chitinophaga lutea sp.nov., isolate from arsenic contaminated soil.</title>
        <authorList>
            <person name="Zong Y."/>
        </authorList>
    </citation>
    <scope>NUCLEOTIDE SEQUENCE [LARGE SCALE GENOMIC DNA]</scope>
    <source>
        <strain evidence="6">YLT18</strain>
    </source>
</reference>
<dbReference type="PANTHER" id="PTHR37419:SF8">
    <property type="entry name" value="TOXIN YJJJ"/>
    <property type="match status" value="1"/>
</dbReference>
<evidence type="ECO:0000256" key="1">
    <source>
        <dbReference type="ARBA" id="ARBA00010164"/>
    </source>
</evidence>
<keyword evidence="2" id="KW-0808">Transferase</keyword>
<feature type="domain" description="HipA-like C-terminal" evidence="4">
    <location>
        <begin position="187"/>
        <end position="400"/>
    </location>
</feature>